<evidence type="ECO:0000313" key="1">
    <source>
        <dbReference type="EMBL" id="WAJ28726.1"/>
    </source>
</evidence>
<dbReference type="EMBL" id="CP113520">
    <property type="protein sequence ID" value="WAJ28726.1"/>
    <property type="molecule type" value="Genomic_DNA"/>
</dbReference>
<protein>
    <submittedName>
        <fullName evidence="1">Crp/Fnr family transcriptional regulator</fullName>
    </submittedName>
</protein>
<name>A0ACD4NPW0_9HYPH</name>
<evidence type="ECO:0000313" key="2">
    <source>
        <dbReference type="Proteomes" id="UP001163223"/>
    </source>
</evidence>
<reference evidence="1" key="1">
    <citation type="submission" date="2022-11" db="EMBL/GenBank/DDBJ databases">
        <title>beta-Carotene-producing bacterium, Jeongeuplla avenae sp. nov., alleviates the salt stress of Arabidopsis seedlings.</title>
        <authorList>
            <person name="Jiang L."/>
            <person name="Lee J."/>
        </authorList>
    </citation>
    <scope>NUCLEOTIDE SEQUENCE</scope>
    <source>
        <strain evidence="1">DY_R2A_6</strain>
    </source>
</reference>
<gene>
    <name evidence="1" type="ORF">OXU80_00275</name>
</gene>
<organism evidence="1 2">
    <name type="scientific">Antarcticirhabdus aurantiaca</name>
    <dbReference type="NCBI Taxonomy" id="2606717"/>
    <lineage>
        <taxon>Bacteria</taxon>
        <taxon>Pseudomonadati</taxon>
        <taxon>Pseudomonadota</taxon>
        <taxon>Alphaproteobacteria</taxon>
        <taxon>Hyphomicrobiales</taxon>
        <taxon>Aurantimonadaceae</taxon>
        <taxon>Antarcticirhabdus</taxon>
    </lineage>
</organism>
<accession>A0ACD4NPW0</accession>
<keyword evidence="2" id="KW-1185">Reference proteome</keyword>
<sequence>MSGATGRQIVSVGAGIAMRYRLLPDGGRQIIMFLFPGDACNVNLYSPSPFDDSLAAVTAVRIDRINHDSMLDVLRVEPAVNAGLWAMADEQSAIIRNQVTSLGRCDTRVRIAALLCDLVKRFAAGMGASAALALPITQSLLADAVGVTHIHFNRVVGEFGKMGLVETRRGTLFIRDVSGLEDIAKPLRSSTYWH</sequence>
<dbReference type="Proteomes" id="UP001163223">
    <property type="component" value="Chromosome"/>
</dbReference>
<proteinExistence type="predicted"/>